<organism evidence="2 3">
    <name type="scientific">Rhizosphaericola mali</name>
    <dbReference type="NCBI Taxonomy" id="2545455"/>
    <lineage>
        <taxon>Bacteria</taxon>
        <taxon>Pseudomonadati</taxon>
        <taxon>Bacteroidota</taxon>
        <taxon>Chitinophagia</taxon>
        <taxon>Chitinophagales</taxon>
        <taxon>Chitinophagaceae</taxon>
        <taxon>Rhizosphaericola</taxon>
    </lineage>
</organism>
<dbReference type="RefSeq" id="WP_131331194.1">
    <property type="nucleotide sequence ID" value="NZ_CP044016.1"/>
</dbReference>
<dbReference type="PANTHER" id="PTHR35535">
    <property type="entry name" value="HEAT SHOCK PROTEIN HSLJ"/>
    <property type="match status" value="1"/>
</dbReference>
<feature type="domain" description="DUF306" evidence="1">
    <location>
        <begin position="39"/>
        <end position="141"/>
    </location>
</feature>
<protein>
    <submittedName>
        <fullName evidence="2">META domain-containing protein</fullName>
    </submittedName>
</protein>
<evidence type="ECO:0000259" key="1">
    <source>
        <dbReference type="Pfam" id="PF03724"/>
    </source>
</evidence>
<dbReference type="EMBL" id="CP044016">
    <property type="protein sequence ID" value="QES90238.1"/>
    <property type="molecule type" value="Genomic_DNA"/>
</dbReference>
<accession>A0A5P2G6B3</accession>
<dbReference type="OrthoDB" id="880459at2"/>
<evidence type="ECO:0000313" key="2">
    <source>
        <dbReference type="EMBL" id="QES90238.1"/>
    </source>
</evidence>
<dbReference type="Gene3D" id="2.40.128.270">
    <property type="match status" value="1"/>
</dbReference>
<reference evidence="2 3" key="1">
    <citation type="submission" date="2019-09" db="EMBL/GenBank/DDBJ databases">
        <title>Complete genome sequence of Arachidicoccus sp. B3-10 isolated from apple orchard soil.</title>
        <authorList>
            <person name="Kim H.S."/>
            <person name="Han K.-I."/>
            <person name="Suh M.K."/>
            <person name="Lee K.C."/>
            <person name="Eom M.K."/>
            <person name="Kim J.-S."/>
            <person name="Kang S.W."/>
            <person name="Sin Y."/>
            <person name="Lee J.-S."/>
        </authorList>
    </citation>
    <scope>NUCLEOTIDE SEQUENCE [LARGE SCALE GENOMIC DNA]</scope>
    <source>
        <strain evidence="2 3">B3-10</strain>
    </source>
</reference>
<proteinExistence type="predicted"/>
<dbReference type="PROSITE" id="PS51257">
    <property type="entry name" value="PROKAR_LIPOPROTEIN"/>
    <property type="match status" value="1"/>
</dbReference>
<sequence length="152" mass="16855">MKKIYSTFTICTSILLISCAQINKVIKPTEKTVVVPAAAPIGGSTWKLNYISGPRITFEGLYPNKIPTINFDTTKSIVTGNTGCNTFNGIYAIKGDSLHFKPLATTLMACMDGGKGEQVFLNIIEKVSNYKLEKDTLWFKMGSVNMMRFIRQ</sequence>
<dbReference type="InterPro" id="IPR038670">
    <property type="entry name" value="HslJ-like_sf"/>
</dbReference>
<keyword evidence="3" id="KW-1185">Reference proteome</keyword>
<dbReference type="InterPro" id="IPR053147">
    <property type="entry name" value="Hsp_HslJ-like"/>
</dbReference>
<name>A0A5P2G6B3_9BACT</name>
<dbReference type="KEGG" id="arac:E0W69_016800"/>
<dbReference type="Proteomes" id="UP000292424">
    <property type="component" value="Chromosome"/>
</dbReference>
<dbReference type="Pfam" id="PF03724">
    <property type="entry name" value="META"/>
    <property type="match status" value="1"/>
</dbReference>
<evidence type="ECO:0000313" key="3">
    <source>
        <dbReference type="Proteomes" id="UP000292424"/>
    </source>
</evidence>
<dbReference type="PANTHER" id="PTHR35535:SF2">
    <property type="entry name" value="DUF306 DOMAIN-CONTAINING PROTEIN"/>
    <property type="match status" value="1"/>
</dbReference>
<dbReference type="InterPro" id="IPR005184">
    <property type="entry name" value="DUF306_Meta_HslJ"/>
</dbReference>
<dbReference type="AlphaFoldDB" id="A0A5P2G6B3"/>
<gene>
    <name evidence="2" type="ORF">E0W69_016800</name>
</gene>